<reference evidence="2 3" key="1">
    <citation type="submission" date="2024-07" db="EMBL/GenBank/DDBJ databases">
        <title>Section-level genome sequencing and comparative genomics of Aspergillus sections Usti and Cavernicolus.</title>
        <authorList>
            <consortium name="Lawrence Berkeley National Laboratory"/>
            <person name="Nybo J.L."/>
            <person name="Vesth T.C."/>
            <person name="Theobald S."/>
            <person name="Frisvad J.C."/>
            <person name="Larsen T.O."/>
            <person name="Kjaerboelling I."/>
            <person name="Rothschild-Mancinelli K."/>
            <person name="Lyhne E.K."/>
            <person name="Kogle M.E."/>
            <person name="Barry K."/>
            <person name="Clum A."/>
            <person name="Na H."/>
            <person name="Ledsgaard L."/>
            <person name="Lin J."/>
            <person name="Lipzen A."/>
            <person name="Kuo A."/>
            <person name="Riley R."/>
            <person name="Mondo S."/>
            <person name="Labutti K."/>
            <person name="Haridas S."/>
            <person name="Pangalinan J."/>
            <person name="Salamov A.A."/>
            <person name="Simmons B.A."/>
            <person name="Magnuson J.K."/>
            <person name="Chen J."/>
            <person name="Drula E."/>
            <person name="Henrissat B."/>
            <person name="Wiebenga A."/>
            <person name="Lubbers R.J."/>
            <person name="Gomes A.C."/>
            <person name="Makela M.R."/>
            <person name="Stajich J."/>
            <person name="Grigoriev I.V."/>
            <person name="Mortensen U.H."/>
            <person name="De Vries R.P."/>
            <person name="Baker S.E."/>
            <person name="Andersen M.R."/>
        </authorList>
    </citation>
    <scope>NUCLEOTIDE SEQUENCE [LARGE SCALE GENOMIC DNA]</scope>
    <source>
        <strain evidence="2 3">CBS 209.92</strain>
    </source>
</reference>
<dbReference type="EMBL" id="JBFTWV010000014">
    <property type="protein sequence ID" value="KAL2798262.1"/>
    <property type="molecule type" value="Genomic_DNA"/>
</dbReference>
<dbReference type="Gene3D" id="1.10.220.160">
    <property type="match status" value="1"/>
</dbReference>
<keyword evidence="2" id="KW-0808">Transferase</keyword>
<dbReference type="SUPFAM" id="SSF53335">
    <property type="entry name" value="S-adenosyl-L-methionine-dependent methyltransferases"/>
    <property type="match status" value="1"/>
</dbReference>
<keyword evidence="2" id="KW-0489">Methyltransferase</keyword>
<dbReference type="InterPro" id="IPR046341">
    <property type="entry name" value="SET_dom_sf"/>
</dbReference>
<dbReference type="Pfam" id="PF00856">
    <property type="entry name" value="SET"/>
    <property type="match status" value="1"/>
</dbReference>
<dbReference type="SUPFAM" id="SSF82199">
    <property type="entry name" value="SET domain"/>
    <property type="match status" value="1"/>
</dbReference>
<name>A0ABR4GGU6_9EURO</name>
<dbReference type="CDD" id="cd02440">
    <property type="entry name" value="AdoMet_MTases"/>
    <property type="match status" value="1"/>
</dbReference>
<dbReference type="InterPro" id="IPR050869">
    <property type="entry name" value="H3K4_H4K5_MeTrfase"/>
</dbReference>
<organism evidence="2 3">
    <name type="scientific">Aspergillus keveii</name>
    <dbReference type="NCBI Taxonomy" id="714993"/>
    <lineage>
        <taxon>Eukaryota</taxon>
        <taxon>Fungi</taxon>
        <taxon>Dikarya</taxon>
        <taxon>Ascomycota</taxon>
        <taxon>Pezizomycotina</taxon>
        <taxon>Eurotiomycetes</taxon>
        <taxon>Eurotiomycetidae</taxon>
        <taxon>Eurotiales</taxon>
        <taxon>Aspergillaceae</taxon>
        <taxon>Aspergillus</taxon>
        <taxon>Aspergillus subgen. Nidulantes</taxon>
    </lineage>
</organism>
<dbReference type="InterPro" id="IPR029063">
    <property type="entry name" value="SAM-dependent_MTases_sf"/>
</dbReference>
<keyword evidence="3" id="KW-1185">Reference proteome</keyword>
<dbReference type="GO" id="GO:0008168">
    <property type="term" value="F:methyltransferase activity"/>
    <property type="evidence" value="ECO:0007669"/>
    <property type="project" value="UniProtKB-KW"/>
</dbReference>
<dbReference type="PANTHER" id="PTHR12197">
    <property type="entry name" value="HISTONE-LYSINE N-METHYLTRANSFERASE SMYD"/>
    <property type="match status" value="1"/>
</dbReference>
<dbReference type="Pfam" id="PF13649">
    <property type="entry name" value="Methyltransf_25"/>
    <property type="match status" value="1"/>
</dbReference>
<comment type="caution">
    <text evidence="2">The sequence shown here is derived from an EMBL/GenBank/DDBJ whole genome shotgun (WGS) entry which is preliminary data.</text>
</comment>
<dbReference type="Gene3D" id="6.10.140.2220">
    <property type="match status" value="1"/>
</dbReference>
<dbReference type="Proteomes" id="UP001610563">
    <property type="component" value="Unassembled WGS sequence"/>
</dbReference>
<accession>A0ABR4GGU6</accession>
<dbReference type="PANTHER" id="PTHR12197:SF292">
    <property type="entry name" value="SET DOMAIN-CONTAINING PROTEIN"/>
    <property type="match status" value="1"/>
</dbReference>
<dbReference type="InterPro" id="IPR041698">
    <property type="entry name" value="Methyltransf_25"/>
</dbReference>
<evidence type="ECO:0000259" key="1">
    <source>
        <dbReference type="PROSITE" id="PS50280"/>
    </source>
</evidence>
<gene>
    <name evidence="2" type="ORF">BJX66DRAFT_322882</name>
</gene>
<evidence type="ECO:0000313" key="3">
    <source>
        <dbReference type="Proteomes" id="UP001610563"/>
    </source>
</evidence>
<proteinExistence type="predicted"/>
<dbReference type="GO" id="GO:0032259">
    <property type="term" value="P:methylation"/>
    <property type="evidence" value="ECO:0007669"/>
    <property type="project" value="UniProtKB-KW"/>
</dbReference>
<evidence type="ECO:0000313" key="2">
    <source>
        <dbReference type="EMBL" id="KAL2798262.1"/>
    </source>
</evidence>
<protein>
    <submittedName>
        <fullName evidence="2">S-adenosyl-L-methionine-dependent methyltransferase</fullName>
    </submittedName>
</protein>
<dbReference type="Gene3D" id="3.40.50.150">
    <property type="entry name" value="Vaccinia Virus protein VP39"/>
    <property type="match status" value="1"/>
</dbReference>
<dbReference type="InterPro" id="IPR001214">
    <property type="entry name" value="SET_dom"/>
</dbReference>
<dbReference type="CDD" id="cd20071">
    <property type="entry name" value="SET_SMYD"/>
    <property type="match status" value="1"/>
</dbReference>
<feature type="domain" description="SET" evidence="1">
    <location>
        <begin position="499"/>
        <end position="603"/>
    </location>
</feature>
<dbReference type="Gene3D" id="2.170.270.10">
    <property type="entry name" value="SET domain"/>
    <property type="match status" value="1"/>
</dbReference>
<sequence>MTLPKALGQVSSLFPHVKPDWWREAYNHIYLWADGDCVESPVVTDAECNALIQIPRVQALLNSISSMKVLDLCCGQGRHTINLAQRFPSAGFLGVDQSTYLLDIARKRVEEAQKVDGEIASNIKFKVGDARQIPAADGMYGLVILLGNSFGHGSCDDDLQMLREVYRILRPGGTFVIDYVDGAWMRENFTPSGWEWLGQESHFLSGSDSEKQLLVLRERELSADAKRLASREIVIDLQNPPTVHQDLFYAVQLYDIPEMEELLCKAGLHIQIYESSPVTALSDNSQMAADMGMMEHRQLVTAVKPDPFDPQDVDTYIHPSLVQAYDPQKGRLLRMDAPVHAGTVIIADVPYSLVPAMSPGSNNAPALICSNLSCRRRVPRDSLLATRCTKNCFQDVIWCDDSCKSIDQARHGLECSWLKKHGAQILQEEGEDDLAMLWIIVRMLAGRHIESELKVKPEPREQDAIPYPWSNRFKRGYQTMEAMRGNQDLWPQERITRWKDLIQKYLSNQETGAVANVSNIEILSLICKEEANSFGLYPGHTGSPECLNEKRGPQYGLGCYPHATICNHSCSPNLKHGPDEQGRMVLTSTRDIAAGEECCIAYFDLTVHVNLQARRKRTRELFTFSCTCERCLREEKEEEGATR</sequence>
<dbReference type="PROSITE" id="PS50280">
    <property type="entry name" value="SET"/>
    <property type="match status" value="1"/>
</dbReference>